<dbReference type="EMBL" id="LAZR01057669">
    <property type="protein sequence ID" value="KKK71579.1"/>
    <property type="molecule type" value="Genomic_DNA"/>
</dbReference>
<comment type="caution">
    <text evidence="1">The sequence shown here is derived from an EMBL/GenBank/DDBJ whole genome shotgun (WGS) entry which is preliminary data.</text>
</comment>
<protein>
    <submittedName>
        <fullName evidence="1">Uncharacterized protein</fullName>
    </submittedName>
</protein>
<feature type="non-terminal residue" evidence="1">
    <location>
        <position position="383"/>
    </location>
</feature>
<reference evidence="1" key="1">
    <citation type="journal article" date="2015" name="Nature">
        <title>Complex archaea that bridge the gap between prokaryotes and eukaryotes.</title>
        <authorList>
            <person name="Spang A."/>
            <person name="Saw J.H."/>
            <person name="Jorgensen S.L."/>
            <person name="Zaremba-Niedzwiedzka K."/>
            <person name="Martijn J."/>
            <person name="Lind A.E."/>
            <person name="van Eijk R."/>
            <person name="Schleper C."/>
            <person name="Guy L."/>
            <person name="Ettema T.J."/>
        </authorList>
    </citation>
    <scope>NUCLEOTIDE SEQUENCE</scope>
</reference>
<name>A0A0F8ZYV8_9ZZZZ</name>
<gene>
    <name evidence="1" type="ORF">LCGC14_2912500</name>
</gene>
<evidence type="ECO:0000313" key="1">
    <source>
        <dbReference type="EMBL" id="KKK71579.1"/>
    </source>
</evidence>
<dbReference type="AlphaFoldDB" id="A0A0F8ZYV8"/>
<feature type="non-terminal residue" evidence="1">
    <location>
        <position position="1"/>
    </location>
</feature>
<sequence>NIKAYMGLGGGAKNPKEAVGAIYSDNSGADQLLAYTSATTISGDAWYTFTFSSAENLQAGDYWLVIHTGTKVDIFGESTGGSSEYNGDTYSDGPTQTFGSSTSESWQYSIYASYDWSASDSNDIDVEIEWSVTDTVNTMDYLRWDFSTSGSPTTEFYVWKDTFYELQVGSSPLNLTTDYYDEATNTIKVKFAINDSSSPFILYLDQLRLDYTVSIATVSNNTLDFYALFDENSGSSTFDNIQNFEGLLQGDTNWTVGLNNSALLFDGTGNPFNPGVNETRNDLPLQSEFSTSNGTFTNYGDLEFNDDTNNTILTSEFSQGASGQGTFGYNSIGSSSKGHGKNIKFGSKFTLTEDGSVNNIKAYMGLGGGAKNPKEAVGAIYSD</sequence>
<proteinExistence type="predicted"/>
<accession>A0A0F8ZYV8</accession>
<organism evidence="1">
    <name type="scientific">marine sediment metagenome</name>
    <dbReference type="NCBI Taxonomy" id="412755"/>
    <lineage>
        <taxon>unclassified sequences</taxon>
        <taxon>metagenomes</taxon>
        <taxon>ecological metagenomes</taxon>
    </lineage>
</organism>